<protein>
    <submittedName>
        <fullName evidence="1">Uncharacterized protein</fullName>
    </submittedName>
</protein>
<keyword evidence="2" id="KW-1185">Reference proteome</keyword>
<dbReference type="HOGENOM" id="CLU_1049248_0_0_11"/>
<dbReference type="EMBL" id="CP000386">
    <property type="protein sequence ID" value="ABG04213.1"/>
    <property type="molecule type" value="Genomic_DNA"/>
</dbReference>
<reference evidence="1 2" key="1">
    <citation type="submission" date="2006-06" db="EMBL/GenBank/DDBJ databases">
        <title>Complete sequence of Rubrobacter xylanophilus DSM 9941.</title>
        <authorList>
            <consortium name="US DOE Joint Genome Institute"/>
            <person name="Copeland A."/>
            <person name="Lucas S."/>
            <person name="Lapidus A."/>
            <person name="Barry K."/>
            <person name="Detter J.C."/>
            <person name="Glavina del Rio T."/>
            <person name="Hammon N."/>
            <person name="Israni S."/>
            <person name="Dalin E."/>
            <person name="Tice H."/>
            <person name="Pitluck S."/>
            <person name="Munk A.C."/>
            <person name="Brettin T."/>
            <person name="Bruce D."/>
            <person name="Han C."/>
            <person name="Tapia R."/>
            <person name="Gilna P."/>
            <person name="Schmutz J."/>
            <person name="Larimer F."/>
            <person name="Land M."/>
            <person name="Hauser L."/>
            <person name="Kyrpides N."/>
            <person name="Lykidis A."/>
            <person name="da Costa M.S."/>
            <person name="Rainey F.A."/>
            <person name="Empadinhas N."/>
            <person name="Jolivet E."/>
            <person name="Battista J.R."/>
            <person name="Richardson P."/>
        </authorList>
    </citation>
    <scope>NUCLEOTIDE SEQUENCE [LARGE SCALE GENOMIC DNA]</scope>
    <source>
        <strain evidence="2">DSM 9941 / NBRC 16129 / PRD-1</strain>
    </source>
</reference>
<proteinExistence type="predicted"/>
<dbReference type="OrthoDB" id="5242230at2"/>
<gene>
    <name evidence="1" type="ordered locus">Rxyl_1249</name>
</gene>
<dbReference type="Proteomes" id="UP000006637">
    <property type="component" value="Chromosome"/>
</dbReference>
<dbReference type="KEGG" id="rxy:Rxyl_1249"/>
<evidence type="ECO:0000313" key="1">
    <source>
        <dbReference type="EMBL" id="ABG04213.1"/>
    </source>
</evidence>
<organism evidence="1 2">
    <name type="scientific">Rubrobacter xylanophilus (strain DSM 9941 / JCM 11954 / NBRC 16129 / PRD-1)</name>
    <dbReference type="NCBI Taxonomy" id="266117"/>
    <lineage>
        <taxon>Bacteria</taxon>
        <taxon>Bacillati</taxon>
        <taxon>Actinomycetota</taxon>
        <taxon>Rubrobacteria</taxon>
        <taxon>Rubrobacterales</taxon>
        <taxon>Rubrobacteraceae</taxon>
        <taxon>Rubrobacter</taxon>
    </lineage>
</organism>
<accession>Q1AWL5</accession>
<evidence type="ECO:0000313" key="2">
    <source>
        <dbReference type="Proteomes" id="UP000006637"/>
    </source>
</evidence>
<sequence length="265" mass="28751">MPEEGDLEAAGRRAMPVRVEPGAPRPATILQVAEELEARGVEISELFKEVRSPAGEAVYPIHARREGQELFVEVETGAWDEPVRRGILRRAAVLRRSEHAGAELEILSAHPVPPEIRFLTGRSPGALLQLDLIDGSLDRPEEFAELFREAAGRRWGVDLDYSPESLPLTEELILAALDGGEGGGRAPALEPLAGGLGCFLGEIIRRSAPSQGSWTREPGEDAPLVECGDYLLDPIGKARAFLKEGPEDSISFYARYALEQLGSQA</sequence>
<dbReference type="AlphaFoldDB" id="Q1AWL5"/>
<dbReference type="RefSeq" id="WP_011564231.1">
    <property type="nucleotide sequence ID" value="NC_008148.1"/>
</dbReference>
<name>Q1AWL5_RUBXD</name>